<feature type="compositionally biased region" description="Low complexity" evidence="1">
    <location>
        <begin position="311"/>
        <end position="333"/>
    </location>
</feature>
<dbReference type="GeneID" id="94346946"/>
<dbReference type="EMBL" id="SHOA02000016">
    <property type="protein sequence ID" value="TDH69433.1"/>
    <property type="molecule type" value="Genomic_DNA"/>
</dbReference>
<evidence type="ECO:0000313" key="4">
    <source>
        <dbReference type="Proteomes" id="UP000294530"/>
    </source>
</evidence>
<evidence type="ECO:0000256" key="2">
    <source>
        <dbReference type="SAM" id="SignalP"/>
    </source>
</evidence>
<name>A0A976IEH6_BRELC</name>
<feature type="compositionally biased region" description="Polar residues" evidence="1">
    <location>
        <begin position="192"/>
        <end position="210"/>
    </location>
</feature>
<feature type="compositionally biased region" description="Polar residues" evidence="1">
    <location>
        <begin position="365"/>
        <end position="375"/>
    </location>
</feature>
<feature type="compositionally biased region" description="Polar residues" evidence="1">
    <location>
        <begin position="285"/>
        <end position="302"/>
    </location>
</feature>
<dbReference type="PANTHER" id="PTHR35606">
    <property type="entry name" value="CELLULOSE-BINDING FAMILY II PROTEIN"/>
    <property type="match status" value="1"/>
</dbReference>
<dbReference type="Proteomes" id="UP000294530">
    <property type="component" value="Unassembled WGS sequence"/>
</dbReference>
<dbReference type="SUPFAM" id="SSF55486">
    <property type="entry name" value="Metalloproteases ('zincins'), catalytic domain"/>
    <property type="match status" value="1"/>
</dbReference>
<feature type="chain" id="PRO_5037078845" evidence="2">
    <location>
        <begin position="22"/>
        <end position="687"/>
    </location>
</feature>
<feature type="region of interest" description="Disordered" evidence="1">
    <location>
        <begin position="192"/>
        <end position="224"/>
    </location>
</feature>
<keyword evidence="2" id="KW-0732">Signal</keyword>
<feature type="signal peptide" evidence="2">
    <location>
        <begin position="1"/>
        <end position="21"/>
    </location>
</feature>
<dbReference type="PANTHER" id="PTHR35606:SF4">
    <property type="entry name" value="CELLULOSE-BINDING FAMILY II PROTEIN"/>
    <property type="match status" value="1"/>
</dbReference>
<organism evidence="3 4">
    <name type="scientific">Bremia lactucae</name>
    <name type="common">Lettuce downy mildew</name>
    <dbReference type="NCBI Taxonomy" id="4779"/>
    <lineage>
        <taxon>Eukaryota</taxon>
        <taxon>Sar</taxon>
        <taxon>Stramenopiles</taxon>
        <taxon>Oomycota</taxon>
        <taxon>Peronosporomycetes</taxon>
        <taxon>Peronosporales</taxon>
        <taxon>Peronosporaceae</taxon>
        <taxon>Bremia</taxon>
    </lineage>
</organism>
<protein>
    <submittedName>
        <fullName evidence="3">Uncharacterized protein</fullName>
    </submittedName>
</protein>
<reference evidence="3 4" key="1">
    <citation type="journal article" date="2021" name="Genome Biol.">
        <title>AFLAP: assembly-free linkage analysis pipeline using k-mers from genome sequencing data.</title>
        <authorList>
            <person name="Fletcher K."/>
            <person name="Zhang L."/>
            <person name="Gil J."/>
            <person name="Han R."/>
            <person name="Cavanaugh K."/>
            <person name="Michelmore R."/>
        </authorList>
    </citation>
    <scope>NUCLEOTIDE SEQUENCE [LARGE SCALE GENOMIC DNA]</scope>
    <source>
        <strain evidence="3 4">SF5</strain>
    </source>
</reference>
<sequence length="687" mass="74513">MEKSPVSHALIVAVLAATSSAFEFNGEANVKQTAGIVVPDIATDSSHPNRGANGFGDFPVTAQILDPIGVGKVGLGGLDLTTIQSTTVDYQEGGHSTGLRGISPDQGHNDLSLNLGYHFGWAGPQEPDDSPSPNGGISLPVNDDRDSGMLHIDIGGPGFIHPSDTQSWTPPNLIKSQGWGALNVDLSGSEVSDLTPLSSISGTEMSSGTSFEKVPPDAPEQSNGLEPLTPQVSLETPISTVFETQSWTPRTVDDQGNGLLNVDCSGSKESDWTLPTDGKDFVIPSDSSSGKVTPDTINTPLTTEPEIAPGTSNTFETVTPTTFTETSLSTDLSPMNETVTSPVDSLPNKVVPVESADYGDADDNPIQNNDVSQEQEPLPEIGGTTEAGDVIKAMSVWGAPIVASTGTNLTSTEPTFGTITSKVGECVVATPSEYISEANLDWIWQHRIGPMAPVQQDVNWNVMENKNLLMDKFVHNKGSINYCVRWDSTTNLDIITASMFQGIIERHYNKWNRWLEGYNCWPFKKLKVKMVGWAAKDKSQFEWMDESLGPIYENVLDSSGVPQCPDACYRFYDSVNNLWSNTSACTGEPFDVSFWLNGDITNGYGFDWGQQLSLNNTLKHLYDVNIMFLGHEIGHGFGLPDFYGPETKPSGEFPNSIMMAYSSTTITPSDGWLLRRILDHVRSRYEF</sequence>
<dbReference type="KEGG" id="blac:94346946"/>
<evidence type="ECO:0000256" key="1">
    <source>
        <dbReference type="SAM" id="MobiDB-lite"/>
    </source>
</evidence>
<accession>A0A976IEH6</accession>
<dbReference type="OrthoDB" id="94998at2759"/>
<feature type="region of interest" description="Disordered" evidence="1">
    <location>
        <begin position="271"/>
        <end position="380"/>
    </location>
</feature>
<proteinExistence type="predicted"/>
<comment type="caution">
    <text evidence="3">The sequence shown here is derived from an EMBL/GenBank/DDBJ whole genome shotgun (WGS) entry which is preliminary data.</text>
</comment>
<dbReference type="AlphaFoldDB" id="A0A976IEH6"/>
<evidence type="ECO:0000313" key="3">
    <source>
        <dbReference type="EMBL" id="TDH69433.1"/>
    </source>
</evidence>
<gene>
    <name evidence="3" type="ORF">CCR75_003178</name>
</gene>
<keyword evidence="4" id="KW-1185">Reference proteome</keyword>
<dbReference type="RefSeq" id="XP_067818932.1">
    <property type="nucleotide sequence ID" value="XM_067961275.1"/>
</dbReference>